<dbReference type="RefSeq" id="WP_038078026.1">
    <property type="nucleotide sequence ID" value="NZ_AUND01000034.1"/>
</dbReference>
<dbReference type="InterPro" id="IPR036061">
    <property type="entry name" value="CheW-like_dom_sf"/>
</dbReference>
<gene>
    <name evidence="2" type="ORF">TP2_09765</name>
</gene>
<dbReference type="InterPro" id="IPR002545">
    <property type="entry name" value="CheW-lke_dom"/>
</dbReference>
<dbReference type="Gene3D" id="2.40.50.180">
    <property type="entry name" value="CheA-289, Domain 4"/>
    <property type="match status" value="1"/>
</dbReference>
<dbReference type="AlphaFoldDB" id="A0A074J7B3"/>
<dbReference type="InterPro" id="IPR039315">
    <property type="entry name" value="CheW"/>
</dbReference>
<proteinExistence type="predicted"/>
<dbReference type="SMART" id="SM00260">
    <property type="entry name" value="CheW"/>
    <property type="match status" value="1"/>
</dbReference>
<dbReference type="PANTHER" id="PTHR22617:SF23">
    <property type="entry name" value="CHEMOTAXIS PROTEIN CHEW"/>
    <property type="match status" value="1"/>
</dbReference>
<evidence type="ECO:0000259" key="1">
    <source>
        <dbReference type="PROSITE" id="PS50851"/>
    </source>
</evidence>
<protein>
    <submittedName>
        <fullName evidence="2">Chemotaxis protein CheW</fullName>
    </submittedName>
</protein>
<feature type="domain" description="CheW-like" evidence="1">
    <location>
        <begin position="13"/>
        <end position="153"/>
    </location>
</feature>
<dbReference type="EMBL" id="AUND01000034">
    <property type="protein sequence ID" value="KEO51755.1"/>
    <property type="molecule type" value="Genomic_DNA"/>
</dbReference>
<reference evidence="2 3" key="1">
    <citation type="submission" date="2013-07" db="EMBL/GenBank/DDBJ databases">
        <title>Thioclava pacifica DSM 10166 Genome Sequencing.</title>
        <authorList>
            <person name="Lai Q."/>
            <person name="Shao Z."/>
        </authorList>
    </citation>
    <scope>NUCLEOTIDE SEQUENCE [LARGE SCALE GENOMIC DNA]</scope>
    <source>
        <strain evidence="2 3">DSM 10166</strain>
    </source>
</reference>
<dbReference type="SUPFAM" id="SSF50341">
    <property type="entry name" value="CheW-like"/>
    <property type="match status" value="1"/>
</dbReference>
<name>A0A074J7B3_9RHOB</name>
<dbReference type="Proteomes" id="UP000027432">
    <property type="component" value="Unassembled WGS sequence"/>
</dbReference>
<dbReference type="STRING" id="1353537.TP2_09765"/>
<dbReference type="eggNOG" id="COG0835">
    <property type="taxonomic scope" value="Bacteria"/>
</dbReference>
<dbReference type="GO" id="GO:0007165">
    <property type="term" value="P:signal transduction"/>
    <property type="evidence" value="ECO:0007669"/>
    <property type="project" value="InterPro"/>
</dbReference>
<dbReference type="Pfam" id="PF01584">
    <property type="entry name" value="CheW"/>
    <property type="match status" value="1"/>
</dbReference>
<dbReference type="GO" id="GO:0006935">
    <property type="term" value="P:chemotaxis"/>
    <property type="evidence" value="ECO:0007669"/>
    <property type="project" value="InterPro"/>
</dbReference>
<organism evidence="2 3">
    <name type="scientific">Thioclava pacifica DSM 10166</name>
    <dbReference type="NCBI Taxonomy" id="1353537"/>
    <lineage>
        <taxon>Bacteria</taxon>
        <taxon>Pseudomonadati</taxon>
        <taxon>Pseudomonadota</taxon>
        <taxon>Alphaproteobacteria</taxon>
        <taxon>Rhodobacterales</taxon>
        <taxon>Paracoccaceae</taxon>
        <taxon>Thioclava</taxon>
    </lineage>
</organism>
<evidence type="ECO:0000313" key="3">
    <source>
        <dbReference type="Proteomes" id="UP000027432"/>
    </source>
</evidence>
<dbReference type="PANTHER" id="PTHR22617">
    <property type="entry name" value="CHEMOTAXIS SENSOR HISTIDINE KINASE-RELATED"/>
    <property type="match status" value="1"/>
</dbReference>
<dbReference type="Gene3D" id="2.30.30.40">
    <property type="entry name" value="SH3 Domains"/>
    <property type="match status" value="1"/>
</dbReference>
<dbReference type="OrthoDB" id="9794382at2"/>
<comment type="caution">
    <text evidence="2">The sequence shown here is derived from an EMBL/GenBank/DDBJ whole genome shotgun (WGS) entry which is preliminary data.</text>
</comment>
<evidence type="ECO:0000313" key="2">
    <source>
        <dbReference type="EMBL" id="KEO51755.1"/>
    </source>
</evidence>
<sequence>MTAPTKTQTVSSEIELLSFRLGKEEYSVDIMSVREIRGWTRATPLPHAPDFVRGVINLRGTVLPVVDLSVRLGMQPVAGDARNVIIVVQTGAQTAGLLVDAVSDILALPASELQPPPDLAADTAQRYISALTIVEGRMIRVLDLMAVLPDDDAEAA</sequence>
<dbReference type="GO" id="GO:0005829">
    <property type="term" value="C:cytosol"/>
    <property type="evidence" value="ECO:0007669"/>
    <property type="project" value="TreeGrafter"/>
</dbReference>
<keyword evidence="3" id="KW-1185">Reference proteome</keyword>
<accession>A0A074J7B3</accession>
<dbReference type="PROSITE" id="PS50851">
    <property type="entry name" value="CHEW"/>
    <property type="match status" value="1"/>
</dbReference>
<dbReference type="CDD" id="cd00732">
    <property type="entry name" value="CheW"/>
    <property type="match status" value="1"/>
</dbReference>